<gene>
    <name evidence="2" type="ORF">HKN21_09525</name>
</gene>
<evidence type="ECO:0000313" key="3">
    <source>
        <dbReference type="Proteomes" id="UP000547674"/>
    </source>
</evidence>
<name>A0A7Y2EF92_UNCEI</name>
<evidence type="ECO:0000313" key="2">
    <source>
        <dbReference type="EMBL" id="NNF06988.1"/>
    </source>
</evidence>
<organism evidence="2 3">
    <name type="scientific">Eiseniibacteriota bacterium</name>
    <dbReference type="NCBI Taxonomy" id="2212470"/>
    <lineage>
        <taxon>Bacteria</taxon>
        <taxon>Candidatus Eiseniibacteriota</taxon>
    </lineage>
</organism>
<evidence type="ECO:0000256" key="1">
    <source>
        <dbReference type="ARBA" id="ARBA00008007"/>
    </source>
</evidence>
<dbReference type="Gene3D" id="3.40.50.2020">
    <property type="match status" value="1"/>
</dbReference>
<dbReference type="CDD" id="cd06223">
    <property type="entry name" value="PRTases_typeI"/>
    <property type="match status" value="1"/>
</dbReference>
<dbReference type="InterPro" id="IPR029057">
    <property type="entry name" value="PRTase-like"/>
</dbReference>
<comment type="caution">
    <text evidence="2">The sequence shown here is derived from an EMBL/GenBank/DDBJ whole genome shotgun (WGS) entry which is preliminary data.</text>
</comment>
<dbReference type="AlphaFoldDB" id="A0A7Y2EF92"/>
<dbReference type="InterPro" id="IPR051910">
    <property type="entry name" value="ComF/GntX_DNA_util-trans"/>
</dbReference>
<sequence length="154" mass="16524">MGSPLDRIIHKLKYEGQANLASGLARALVGQVPPGSPEVSGILPVPLHRVRQRDRGYNQSSLLAAGLEASWGVPVLENIVTRRRPTAAQAQTPQEARALNMEGAFRVNQPKMAKSRSWIILDDVATTGSTLVEVARTLRASGASRSRLIVVALA</sequence>
<dbReference type="PANTHER" id="PTHR47505">
    <property type="entry name" value="DNA UTILIZATION PROTEIN YHGH"/>
    <property type="match status" value="1"/>
</dbReference>
<proteinExistence type="inferred from homology"/>
<dbReference type="SUPFAM" id="SSF53271">
    <property type="entry name" value="PRTase-like"/>
    <property type="match status" value="1"/>
</dbReference>
<dbReference type="InterPro" id="IPR000836">
    <property type="entry name" value="PRTase_dom"/>
</dbReference>
<protein>
    <submittedName>
        <fullName evidence="2">ComF family protein</fullName>
    </submittedName>
</protein>
<accession>A0A7Y2EF92</accession>
<dbReference type="EMBL" id="JABDJR010000378">
    <property type="protein sequence ID" value="NNF06988.1"/>
    <property type="molecule type" value="Genomic_DNA"/>
</dbReference>
<dbReference type="Proteomes" id="UP000547674">
    <property type="component" value="Unassembled WGS sequence"/>
</dbReference>
<comment type="similarity">
    <text evidence="1">Belongs to the ComF/GntX family.</text>
</comment>
<dbReference type="PANTHER" id="PTHR47505:SF1">
    <property type="entry name" value="DNA UTILIZATION PROTEIN YHGH"/>
    <property type="match status" value="1"/>
</dbReference>
<reference evidence="2 3" key="1">
    <citation type="submission" date="2020-03" db="EMBL/GenBank/DDBJ databases">
        <title>Metabolic flexibility allows generalist bacteria to become dominant in a frequently disturbed ecosystem.</title>
        <authorList>
            <person name="Chen Y.-J."/>
            <person name="Leung P.M."/>
            <person name="Bay S.K."/>
            <person name="Hugenholtz P."/>
            <person name="Kessler A.J."/>
            <person name="Shelley G."/>
            <person name="Waite D.W."/>
            <person name="Cook P.L."/>
            <person name="Greening C."/>
        </authorList>
    </citation>
    <scope>NUCLEOTIDE SEQUENCE [LARGE SCALE GENOMIC DNA]</scope>
    <source>
        <strain evidence="2">SS_bin_28</strain>
    </source>
</reference>